<reference evidence="1" key="1">
    <citation type="journal article" date="2022" name="Biotechnol. Bioprocess Eng.">
        <title>Pan-genome Analysis Reveals Comparative Genomic Features of Central Metabolic Pathways in Methylorubrum extorquens.</title>
        <authorList>
            <person name="Lee G.M."/>
            <person name="Scott-Nevros Z.K."/>
            <person name="Lee S.-M."/>
            <person name="Kim D."/>
        </authorList>
    </citation>
    <scope>NUCLEOTIDE SEQUENCE</scope>
    <source>
        <strain evidence="1">ATCC 55366</strain>
    </source>
</reference>
<proteinExistence type="predicted"/>
<organism evidence="1 2">
    <name type="scientific">Methylorubrum extorquens</name>
    <name type="common">Methylobacterium dichloromethanicum</name>
    <name type="synonym">Methylobacterium extorquens</name>
    <dbReference type="NCBI Taxonomy" id="408"/>
    <lineage>
        <taxon>Bacteria</taxon>
        <taxon>Pseudomonadati</taxon>
        <taxon>Pseudomonadota</taxon>
        <taxon>Alphaproteobacteria</taxon>
        <taxon>Hyphomicrobiales</taxon>
        <taxon>Methylobacteriaceae</taxon>
        <taxon>Methylorubrum</taxon>
    </lineage>
</organism>
<protein>
    <submittedName>
        <fullName evidence="1">Uncharacterized protein</fullName>
    </submittedName>
</protein>
<name>A0AAX3WJ89_METEX</name>
<dbReference type="RefSeq" id="WP_056112359.1">
    <property type="nucleotide sequence ID" value="NZ_CP019322.1"/>
</dbReference>
<gene>
    <name evidence="1" type="ORF">KEC54_03455</name>
</gene>
<evidence type="ECO:0000313" key="2">
    <source>
        <dbReference type="Proteomes" id="UP001223720"/>
    </source>
</evidence>
<accession>A0AAX3WJ89</accession>
<dbReference type="AlphaFoldDB" id="A0AAX3WJ89"/>
<dbReference type="EMBL" id="CP073633">
    <property type="protein sequence ID" value="WHQ70675.1"/>
    <property type="molecule type" value="Genomic_DNA"/>
</dbReference>
<sequence length="76" mass="8465">MTKLLERAMERAQGLSPDLQDEIARLVLAYAGEDDDVLTLTPEEEADLLEARAEMERGDFASDDEVSAVFSKYRAS</sequence>
<evidence type="ECO:0000313" key="1">
    <source>
        <dbReference type="EMBL" id="WHQ70675.1"/>
    </source>
</evidence>
<dbReference type="Proteomes" id="UP001223720">
    <property type="component" value="Chromosome"/>
</dbReference>